<protein>
    <submittedName>
        <fullName evidence="2">Uncharacterized protein</fullName>
    </submittedName>
</protein>
<accession>A0A388T5U5</accession>
<dbReference type="EMBL" id="BGZL01000035">
    <property type="protein sequence ID" value="GBQ04318.1"/>
    <property type="molecule type" value="Genomic_DNA"/>
</dbReference>
<evidence type="ECO:0000313" key="2">
    <source>
        <dbReference type="EMBL" id="GBQ04318.1"/>
    </source>
</evidence>
<feature type="region of interest" description="Disordered" evidence="1">
    <location>
        <begin position="65"/>
        <end position="92"/>
    </location>
</feature>
<evidence type="ECO:0000313" key="3">
    <source>
        <dbReference type="Proteomes" id="UP000265354"/>
    </source>
</evidence>
<comment type="caution">
    <text evidence="2">The sequence shown here is derived from an EMBL/GenBank/DDBJ whole genome shotgun (WGS) entry which is preliminary data.</text>
</comment>
<dbReference type="Proteomes" id="UP000265354">
    <property type="component" value="Unassembled WGS sequence"/>
</dbReference>
<gene>
    <name evidence="2" type="ORF">SSP531S_58120</name>
</gene>
<evidence type="ECO:0000256" key="1">
    <source>
        <dbReference type="SAM" id="MobiDB-lite"/>
    </source>
</evidence>
<sequence>MGRGPHAISQRNVIQSKAPRATDAVAATSPFSSPAGSSERVEIPAVHAVRGDDCTTRVRMAVGSEEGSFATAEDTWTGVGESADEQGSNICS</sequence>
<name>A0A388T5U5_9ACTN</name>
<proteinExistence type="predicted"/>
<dbReference type="AlphaFoldDB" id="A0A388T5U5"/>
<feature type="region of interest" description="Disordered" evidence="1">
    <location>
        <begin position="1"/>
        <end position="40"/>
    </location>
</feature>
<organism evidence="2 3">
    <name type="scientific">Streptomyces spongiicola</name>
    <dbReference type="NCBI Taxonomy" id="1690221"/>
    <lineage>
        <taxon>Bacteria</taxon>
        <taxon>Bacillati</taxon>
        <taxon>Actinomycetota</taxon>
        <taxon>Actinomycetes</taxon>
        <taxon>Kitasatosporales</taxon>
        <taxon>Streptomycetaceae</taxon>
        <taxon>Streptomyces</taxon>
    </lineage>
</organism>
<reference evidence="2 3" key="1">
    <citation type="submission" date="2018-07" db="EMBL/GenBank/DDBJ databases">
        <title>Whole Genome Shotgun Sequence of Streptomyces spongiicola strain 531S.</title>
        <authorList>
            <person name="Dohra H."/>
            <person name="Kodani S."/>
        </authorList>
    </citation>
    <scope>NUCLEOTIDE SEQUENCE [LARGE SCALE GENOMIC DNA]</scope>
    <source>
        <strain evidence="2 3">531S</strain>
    </source>
</reference>